<dbReference type="Pfam" id="PF21663">
    <property type="entry name" value="WipA_Phos"/>
    <property type="match status" value="1"/>
</dbReference>
<keyword evidence="2" id="KW-0812">Transmembrane</keyword>
<evidence type="ECO:0000313" key="5">
    <source>
        <dbReference type="Proteomes" id="UP000254631"/>
    </source>
</evidence>
<dbReference type="InterPro" id="IPR048521">
    <property type="entry name" value="WipA_Phos"/>
</dbReference>
<protein>
    <submittedName>
        <fullName evidence="4">Dot/Icm secretion system substrate</fullName>
    </submittedName>
</protein>
<evidence type="ECO:0000256" key="2">
    <source>
        <dbReference type="SAM" id="Phobius"/>
    </source>
</evidence>
<dbReference type="Gene3D" id="3.60.21.10">
    <property type="match status" value="1"/>
</dbReference>
<feature type="coiled-coil region" evidence="1">
    <location>
        <begin position="93"/>
        <end position="168"/>
    </location>
</feature>
<accession>A0A378K3I3</accession>
<reference evidence="4 5" key="1">
    <citation type="submission" date="2018-06" db="EMBL/GenBank/DDBJ databases">
        <authorList>
            <consortium name="Pathogen Informatics"/>
            <person name="Doyle S."/>
        </authorList>
    </citation>
    <scope>NUCLEOTIDE SEQUENCE [LARGE SCALE GENOMIC DNA]</scope>
    <source>
        <strain evidence="4 5">NCTC12000</strain>
    </source>
</reference>
<sequence length="658" mass="72507">MTASVSFGETSNTMAKKLIHKTVDIYKYPDSLDSNSGEVTIGDLHGNAVKFLHFLLRHQVVKFKNEKEEKQLFNEFVNLYEKSDEIAICYLNMKPIELRINDHTQKLQEAKNRLDELSNLAERSEVEEQELALLNGPIGMYGSLLYKEKILNNQIASLNEEKDKLAALGIALKDIPVMLDAIIDQLEVVSNDTLVRLIGDELADRGSNDYITLKLLGFLHDNNVKVNITISNHSNEFIRSYEALNYQRPTGAIEGKDQRSFGGLKLLIDNNVVSKDEVTKLVDKAYKPTLKVIDYTLSNEGISLFSHAPVRFDRIKIIAERMNIVYNDSTKEALATTIDKINTRFDQIVKNNQVHEFCATAGVKVGDMSLDEISRLPLVDIIWNRWDASKDTDDARPSKINNYSVNYVHGHDPYQSKFEHVINLDTTSGKGMRSEQNEKVKAAHEVIANKSEGWEDAQAYLDGINEYKVLDSNERGLEQKHSLNLINEEYRQSKLMSPGKRTGIMTGIFGAIGLGVGAAIGAALVATGVFAPFGAGVLGVVALAAVSGVGAGIVSGSLGFGIAKATAPTPVNSTVVIPKNTSANTQSKVHSDIMSNQKGDSLSVLRKLGGTAKHKMEEEKPNIVNIKEIDKPVVVSNPVIVPVEKDDNTLDYNNSPGL</sequence>
<dbReference type="AlphaFoldDB" id="A0A378K3I3"/>
<dbReference type="NCBIfam" id="NF043030">
    <property type="entry name" value="T4SS_Wip"/>
    <property type="match status" value="1"/>
</dbReference>
<evidence type="ECO:0000256" key="1">
    <source>
        <dbReference type="SAM" id="Coils"/>
    </source>
</evidence>
<evidence type="ECO:0000259" key="3">
    <source>
        <dbReference type="Pfam" id="PF21663"/>
    </source>
</evidence>
<gene>
    <name evidence="4" type="primary">wipA_1</name>
    <name evidence="4" type="ORF">NCTC12000_01266</name>
</gene>
<keyword evidence="2" id="KW-1133">Transmembrane helix</keyword>
<organism evidence="4 5">
    <name type="scientific">Legionella pneumophila</name>
    <dbReference type="NCBI Taxonomy" id="446"/>
    <lineage>
        <taxon>Bacteria</taxon>
        <taxon>Pseudomonadati</taxon>
        <taxon>Pseudomonadota</taxon>
        <taxon>Gammaproteobacteria</taxon>
        <taxon>Legionellales</taxon>
        <taxon>Legionellaceae</taxon>
        <taxon>Legionella</taxon>
    </lineage>
</organism>
<name>A0A378K3I3_LEGPN</name>
<dbReference type="EMBL" id="UGOL01000001">
    <property type="protein sequence ID" value="STX79277.1"/>
    <property type="molecule type" value="Genomic_DNA"/>
</dbReference>
<feature type="transmembrane region" description="Helical" evidence="2">
    <location>
        <begin position="533"/>
        <end position="554"/>
    </location>
</feature>
<feature type="transmembrane region" description="Helical" evidence="2">
    <location>
        <begin position="504"/>
        <end position="527"/>
    </location>
</feature>
<evidence type="ECO:0000313" key="4">
    <source>
        <dbReference type="EMBL" id="STX79277.1"/>
    </source>
</evidence>
<keyword evidence="1" id="KW-0175">Coiled coil</keyword>
<feature type="domain" description="WipA-like phosphatase" evidence="3">
    <location>
        <begin position="194"/>
        <end position="430"/>
    </location>
</feature>
<keyword evidence="2" id="KW-0472">Membrane</keyword>
<dbReference type="RefSeq" id="WP_013101393.1">
    <property type="nucleotide sequence ID" value="NZ_BAZA01000055.1"/>
</dbReference>
<dbReference type="InterPro" id="IPR029052">
    <property type="entry name" value="Metallo-depent_PP-like"/>
</dbReference>
<dbReference type="GO" id="GO:0016791">
    <property type="term" value="F:phosphatase activity"/>
    <property type="evidence" value="ECO:0007669"/>
    <property type="project" value="InterPro"/>
</dbReference>
<dbReference type="Proteomes" id="UP000254631">
    <property type="component" value="Unassembled WGS sequence"/>
</dbReference>
<proteinExistence type="predicted"/>